<dbReference type="InterPro" id="IPR051158">
    <property type="entry name" value="Metallophosphoesterase_sf"/>
</dbReference>
<dbReference type="AlphaFoldDB" id="A0A3B0VCY6"/>
<feature type="non-terminal residue" evidence="1">
    <location>
        <position position="1"/>
    </location>
</feature>
<proteinExistence type="predicted"/>
<dbReference type="PANTHER" id="PTHR31302:SF0">
    <property type="entry name" value="TRANSMEMBRANE PROTEIN WITH METALLOPHOSPHOESTERASE DOMAIN"/>
    <property type="match status" value="1"/>
</dbReference>
<protein>
    <submittedName>
        <fullName evidence="1">Phosphoesterase</fullName>
    </submittedName>
</protein>
<accession>A0A3B0VCY6</accession>
<dbReference type="PANTHER" id="PTHR31302">
    <property type="entry name" value="TRANSMEMBRANE PROTEIN WITH METALLOPHOSPHOESTERASE DOMAIN-RELATED"/>
    <property type="match status" value="1"/>
</dbReference>
<dbReference type="EMBL" id="UOET01000404">
    <property type="protein sequence ID" value="VAW29684.1"/>
    <property type="molecule type" value="Genomic_DNA"/>
</dbReference>
<name>A0A3B0VCY6_9ZZZZ</name>
<evidence type="ECO:0000313" key="1">
    <source>
        <dbReference type="EMBL" id="VAW29684.1"/>
    </source>
</evidence>
<gene>
    <name evidence="1" type="ORF">MNBD_BACTEROID07-1819</name>
</gene>
<reference evidence="1" key="1">
    <citation type="submission" date="2018-06" db="EMBL/GenBank/DDBJ databases">
        <authorList>
            <person name="Zhirakovskaya E."/>
        </authorList>
    </citation>
    <scope>NUCLEOTIDE SEQUENCE</scope>
</reference>
<sequence>KPLSEIMQGLNRELPLILLDHQPFHLEQAQKNGIDLQLSGHTHHGQLWPFNYITRAIYSLSWGYLQKGNTHYYVSCGVGGWGPPVRTVSRPEILNLKLHFD</sequence>
<dbReference type="InterPro" id="IPR029052">
    <property type="entry name" value="Metallo-depent_PP-like"/>
</dbReference>
<dbReference type="SUPFAM" id="SSF56300">
    <property type="entry name" value="Metallo-dependent phosphatases"/>
    <property type="match status" value="1"/>
</dbReference>
<organism evidence="1">
    <name type="scientific">hydrothermal vent metagenome</name>
    <dbReference type="NCBI Taxonomy" id="652676"/>
    <lineage>
        <taxon>unclassified sequences</taxon>
        <taxon>metagenomes</taxon>
        <taxon>ecological metagenomes</taxon>
    </lineage>
</organism>